<dbReference type="Proteomes" id="UP000069773">
    <property type="component" value="Unassembled WGS sequence"/>
</dbReference>
<feature type="domain" description="Histidine kinase/HSP90-like ATPase" evidence="2">
    <location>
        <begin position="15"/>
        <end position="130"/>
    </location>
</feature>
<dbReference type="PANTHER" id="PTHR35526:SF3">
    <property type="entry name" value="ANTI-SIGMA-F FACTOR RSBW"/>
    <property type="match status" value="1"/>
</dbReference>
<keyword evidence="4" id="KW-0547">Nucleotide-binding</keyword>
<keyword evidence="5" id="KW-1185">Reference proteome</keyword>
<accession>A0AAW5SGI9</accession>
<dbReference type="RefSeq" id="WP_067392537.1">
    <property type="nucleotide sequence ID" value="NZ_BCTA01000052.1"/>
</dbReference>
<dbReference type="CDD" id="cd16936">
    <property type="entry name" value="HATPase_RsbW-like"/>
    <property type="match status" value="1"/>
</dbReference>
<dbReference type="PANTHER" id="PTHR35526">
    <property type="entry name" value="ANTI-SIGMA-F FACTOR RSBW-RELATED"/>
    <property type="match status" value="1"/>
</dbReference>
<name>A0AAW5SGI9_MYCNV</name>
<dbReference type="EMBL" id="JACKTI010000024">
    <property type="protein sequence ID" value="MCV7023183.1"/>
    <property type="molecule type" value="Genomic_DNA"/>
</dbReference>
<evidence type="ECO:0000259" key="2">
    <source>
        <dbReference type="Pfam" id="PF13581"/>
    </source>
</evidence>
<gene>
    <name evidence="4" type="ORF">H7I77_07420</name>
    <name evidence="3" type="ORF">RMCN_3853</name>
</gene>
<evidence type="ECO:0000313" key="6">
    <source>
        <dbReference type="Proteomes" id="UP001207528"/>
    </source>
</evidence>
<organism evidence="4 6">
    <name type="scientific">Mycolicibacterium novocastrense</name>
    <name type="common">Mycobacterium novocastrense</name>
    <dbReference type="NCBI Taxonomy" id="59813"/>
    <lineage>
        <taxon>Bacteria</taxon>
        <taxon>Bacillati</taxon>
        <taxon>Actinomycetota</taxon>
        <taxon>Actinomycetes</taxon>
        <taxon>Mycobacteriales</taxon>
        <taxon>Mycobacteriaceae</taxon>
        <taxon>Mycolicibacterium</taxon>
    </lineage>
</organism>
<dbReference type="Proteomes" id="UP001207528">
    <property type="component" value="Unassembled WGS sequence"/>
</dbReference>
<sequence length="135" mass="14713">MMQNPTAVVEMATGPETLAALHETLDEVWQRHDIPDGTRMSMDLAVGEIGANIIEHAGGGQSVRLRMEVTVSPTEVIATLIDDGGPSPVDLSQVELPDELAESGRGLAITLRVLDELSYRREETGNRWTLVSRLH</sequence>
<proteinExistence type="predicted"/>
<reference evidence="4" key="3">
    <citation type="journal article" date="2022" name="BMC Genomics">
        <title>Comparative genome analysis of mycobacteria focusing on tRNA and non-coding RNA.</title>
        <authorList>
            <person name="Behra P.R.K."/>
            <person name="Pettersson B.M.F."/>
            <person name="Ramesh M."/>
            <person name="Das S."/>
            <person name="Dasgupta S."/>
            <person name="Kirsebom L.A."/>
        </authorList>
    </citation>
    <scope>NUCLEOTIDE SEQUENCE</scope>
    <source>
        <strain evidence="4">DSM 44203</strain>
    </source>
</reference>
<evidence type="ECO:0000313" key="4">
    <source>
        <dbReference type="EMBL" id="MCV7023183.1"/>
    </source>
</evidence>
<reference evidence="4" key="2">
    <citation type="submission" date="2020-07" db="EMBL/GenBank/DDBJ databases">
        <authorList>
            <person name="Pettersson B.M.F."/>
            <person name="Behra P.R.K."/>
            <person name="Ramesh M."/>
            <person name="Das S."/>
            <person name="Dasgupta S."/>
            <person name="Kirsebom L.A."/>
        </authorList>
    </citation>
    <scope>NUCLEOTIDE SEQUENCE</scope>
    <source>
        <strain evidence="4">DSM 44203</strain>
    </source>
</reference>
<dbReference type="GO" id="GO:0004674">
    <property type="term" value="F:protein serine/threonine kinase activity"/>
    <property type="evidence" value="ECO:0007669"/>
    <property type="project" value="UniProtKB-KW"/>
</dbReference>
<dbReference type="Pfam" id="PF13581">
    <property type="entry name" value="HATPase_c_2"/>
    <property type="match status" value="1"/>
</dbReference>
<keyword evidence="1" id="KW-0418">Kinase</keyword>
<protein>
    <submittedName>
        <fullName evidence="4">ATP-binding protein</fullName>
    </submittedName>
    <submittedName>
        <fullName evidence="3">Anti-sigma regulatory factor, serine/th reonine protein kinase</fullName>
    </submittedName>
</protein>
<dbReference type="EMBL" id="BCTA01000052">
    <property type="protein sequence ID" value="GAT10720.1"/>
    <property type="molecule type" value="Genomic_DNA"/>
</dbReference>
<dbReference type="Gene3D" id="3.30.565.10">
    <property type="entry name" value="Histidine kinase-like ATPase, C-terminal domain"/>
    <property type="match status" value="1"/>
</dbReference>
<evidence type="ECO:0000313" key="3">
    <source>
        <dbReference type="EMBL" id="GAT10720.1"/>
    </source>
</evidence>
<evidence type="ECO:0000313" key="5">
    <source>
        <dbReference type="Proteomes" id="UP000069773"/>
    </source>
</evidence>
<dbReference type="GO" id="GO:0005524">
    <property type="term" value="F:ATP binding"/>
    <property type="evidence" value="ECO:0007669"/>
    <property type="project" value="UniProtKB-KW"/>
</dbReference>
<keyword evidence="1" id="KW-0808">Transferase</keyword>
<dbReference type="InterPro" id="IPR003594">
    <property type="entry name" value="HATPase_dom"/>
</dbReference>
<dbReference type="InterPro" id="IPR036890">
    <property type="entry name" value="HATPase_C_sf"/>
</dbReference>
<keyword evidence="4" id="KW-0067">ATP-binding</keyword>
<comment type="caution">
    <text evidence="4">The sequence shown here is derived from an EMBL/GenBank/DDBJ whole genome shotgun (WGS) entry which is preliminary data.</text>
</comment>
<evidence type="ECO:0000256" key="1">
    <source>
        <dbReference type="ARBA" id="ARBA00022527"/>
    </source>
</evidence>
<reference evidence="3 5" key="1">
    <citation type="journal article" date="2016" name="Genome Announc.">
        <title>Draft Genome Sequences of Five Rapidly Growing Mycobacterium Species, M. thermoresistibile, M. fortuitum subsp. acetamidolyticum, M. canariasense, M. brisbanense, and M. novocastrense.</title>
        <authorList>
            <person name="Katahira K."/>
            <person name="Ogura Y."/>
            <person name="Gotoh Y."/>
            <person name="Hayashi T."/>
        </authorList>
    </citation>
    <scope>NUCLEOTIDE SEQUENCE [LARGE SCALE GENOMIC DNA]</scope>
    <source>
        <strain evidence="3 5">JCM18114</strain>
    </source>
</reference>
<keyword evidence="1" id="KW-0723">Serine/threonine-protein kinase</keyword>
<dbReference type="InterPro" id="IPR050267">
    <property type="entry name" value="Anti-sigma-factor_SerPK"/>
</dbReference>
<dbReference type="AlphaFoldDB" id="A0AAW5SGI9"/>